<keyword evidence="6" id="KW-1185">Reference proteome</keyword>
<dbReference type="GeneID" id="101899400"/>
<keyword evidence="7" id="KW-0675">Receptor</keyword>
<evidence type="ECO:0000313" key="5">
    <source>
        <dbReference type="EnsemblMetazoa" id="MDOA011158-PA"/>
    </source>
</evidence>
<feature type="chain" id="PRO_5044561176" evidence="2">
    <location>
        <begin position="25"/>
        <end position="379"/>
    </location>
</feature>
<organism evidence="5">
    <name type="scientific">Musca domestica</name>
    <name type="common">House fly</name>
    <dbReference type="NCBI Taxonomy" id="7370"/>
    <lineage>
        <taxon>Eukaryota</taxon>
        <taxon>Metazoa</taxon>
        <taxon>Ecdysozoa</taxon>
        <taxon>Arthropoda</taxon>
        <taxon>Hexapoda</taxon>
        <taxon>Insecta</taxon>
        <taxon>Pterygota</taxon>
        <taxon>Neoptera</taxon>
        <taxon>Endopterygota</taxon>
        <taxon>Diptera</taxon>
        <taxon>Brachycera</taxon>
        <taxon>Muscomorpha</taxon>
        <taxon>Muscoidea</taxon>
        <taxon>Muscidae</taxon>
        <taxon>Musca</taxon>
    </lineage>
</organism>
<dbReference type="KEGG" id="mde:101899400"/>
<dbReference type="Pfam" id="PF06400">
    <property type="entry name" value="Alpha-2-MRAP_N"/>
    <property type="match status" value="1"/>
</dbReference>
<evidence type="ECO:0000313" key="6">
    <source>
        <dbReference type="Proteomes" id="UP001652621"/>
    </source>
</evidence>
<name>A0A1I8N3J5_MUSDO</name>
<dbReference type="SUPFAM" id="SSF47045">
    <property type="entry name" value="RAP domain-like"/>
    <property type="match status" value="3"/>
</dbReference>
<dbReference type="Pfam" id="PF06401">
    <property type="entry name" value="Alpha-2-MRAP_C"/>
    <property type="match status" value="1"/>
</dbReference>
<dbReference type="InterPro" id="IPR009066">
    <property type="entry name" value="MG_RAP_rcpt_1"/>
</dbReference>
<dbReference type="InterPro" id="IPR036744">
    <property type="entry name" value="RAP_sf"/>
</dbReference>
<dbReference type="VEuPathDB" id="VectorBase:MDOMA2_004977"/>
<dbReference type="OrthoDB" id="5817428at2759"/>
<feature type="region of interest" description="Disordered" evidence="1">
    <location>
        <begin position="338"/>
        <end position="361"/>
    </location>
</feature>
<dbReference type="InterPro" id="IPR010483">
    <property type="entry name" value="Alpha_2_MRAP_C"/>
</dbReference>
<reference evidence="5" key="1">
    <citation type="submission" date="2020-05" db="UniProtKB">
        <authorList>
            <consortium name="EnsemblMetazoa"/>
        </authorList>
    </citation>
    <scope>IDENTIFICATION</scope>
    <source>
        <strain evidence="5">Aabys</strain>
    </source>
</reference>
<dbReference type="PANTHER" id="PTHR16560:SF2">
    <property type="entry name" value="ALPHA-2-MACROGLOBULIN RECEPTOR-ASSOCIATED PROTEIN"/>
    <property type="match status" value="1"/>
</dbReference>
<evidence type="ECO:0000256" key="2">
    <source>
        <dbReference type="SAM" id="SignalP"/>
    </source>
</evidence>
<dbReference type="GO" id="GO:0048019">
    <property type="term" value="F:receptor antagonist activity"/>
    <property type="evidence" value="ECO:0007669"/>
    <property type="project" value="InterPro"/>
</dbReference>
<dbReference type="GO" id="GO:0050750">
    <property type="term" value="F:low-density lipoprotein particle receptor binding"/>
    <property type="evidence" value="ECO:0007669"/>
    <property type="project" value="InterPro"/>
</dbReference>
<gene>
    <name evidence="5" type="primary">101899400</name>
    <name evidence="7" type="synonym">LOC101899400</name>
</gene>
<dbReference type="GO" id="GO:0005783">
    <property type="term" value="C:endoplasmic reticulum"/>
    <property type="evidence" value="ECO:0007669"/>
    <property type="project" value="InterPro"/>
</dbReference>
<evidence type="ECO:0000259" key="3">
    <source>
        <dbReference type="Pfam" id="PF06400"/>
    </source>
</evidence>
<dbReference type="eggNOG" id="KOG3956">
    <property type="taxonomic scope" value="Eukaryota"/>
</dbReference>
<dbReference type="GO" id="GO:0048259">
    <property type="term" value="P:regulation of receptor-mediated endocytosis"/>
    <property type="evidence" value="ECO:0007669"/>
    <property type="project" value="TreeGrafter"/>
</dbReference>
<dbReference type="VEuPathDB" id="VectorBase:MDOA011158"/>
<keyword evidence="2" id="KW-0732">Signal</keyword>
<dbReference type="PANTHER" id="PTHR16560">
    <property type="entry name" value="ALPHA-2-MACROGLOBULIN RECEPTOR-ASSOCIATED PROTEIN"/>
    <property type="match status" value="1"/>
</dbReference>
<evidence type="ECO:0000259" key="4">
    <source>
        <dbReference type="Pfam" id="PF06401"/>
    </source>
</evidence>
<evidence type="ECO:0000313" key="7">
    <source>
        <dbReference type="RefSeq" id="XP_005178016.1"/>
    </source>
</evidence>
<feature type="domain" description="Alpha-2-macroglobulin receptor-associated protein" evidence="3">
    <location>
        <begin position="15"/>
        <end position="139"/>
    </location>
</feature>
<protein>
    <submittedName>
        <fullName evidence="7">Alpha-2-macroglobulin receptor-associated protein</fullName>
    </submittedName>
</protein>
<proteinExistence type="predicted"/>
<feature type="signal peptide" evidence="2">
    <location>
        <begin position="1"/>
        <end position="24"/>
    </location>
</feature>
<dbReference type="RefSeq" id="XP_005178016.1">
    <property type="nucleotide sequence ID" value="XM_005177959.3"/>
</dbReference>
<dbReference type="Gene3D" id="1.20.81.10">
    <property type="entry name" value="RAP domain"/>
    <property type="match status" value="3"/>
</dbReference>
<dbReference type="EnsemblMetazoa" id="MDOA011158-RA">
    <property type="protein sequence ID" value="MDOA011158-PA"/>
    <property type="gene ID" value="MDOA011158"/>
</dbReference>
<dbReference type="STRING" id="7370.A0A1I8N3J5"/>
<dbReference type="GO" id="GO:0008201">
    <property type="term" value="F:heparin binding"/>
    <property type="evidence" value="ECO:0007669"/>
    <property type="project" value="InterPro"/>
</dbReference>
<dbReference type="InterPro" id="IPR037999">
    <property type="entry name" value="RAP_D3"/>
</dbReference>
<dbReference type="Proteomes" id="UP001652621">
    <property type="component" value="Unplaced"/>
</dbReference>
<feature type="domain" description="Alpha-2-macroglobulin RAP C-terminal" evidence="4">
    <location>
        <begin position="159"/>
        <end position="379"/>
    </location>
</feature>
<dbReference type="InterPro" id="IPR038003">
    <property type="entry name" value="A2-macroglobuin_RAP"/>
</dbReference>
<dbReference type="CDD" id="cd14808">
    <property type="entry name" value="RAP_D3"/>
    <property type="match status" value="1"/>
</dbReference>
<reference evidence="7" key="2">
    <citation type="submission" date="2025-04" db="UniProtKB">
        <authorList>
            <consortium name="RefSeq"/>
        </authorList>
    </citation>
    <scope>IDENTIFICATION</scope>
    <source>
        <strain evidence="7">Aabys</strain>
    </source>
</reference>
<accession>A0A1I8N3J5</accession>
<dbReference type="AlphaFoldDB" id="A0A1I8N3J5"/>
<sequence>MFQKRIYLWLTLSILLIFCSTSFADKKAKKYSREANEPHFDQVKAESYDPDFRTLQRPFRMAKLNLVWSKAQNRLTEPKLKSLYMELKIQDKEEIAWKQLNSQHKDKDGIKADELRRKLIGIMSTYDLLEHFDETEDKEKTKPYKKFHDPEERHINKSLFKDKKLNKLWEKAEVSGFTAEELSSLKQEFEHHQDKVDVYYSLLENLGSNVDVNKHENAVNEDELDIFNTISNDPNDNEIQTPEMIRSKYESSINEVRDHHRGIKDHYERLERLVSSGPHSQDFIEPKVQGLWRVAQTSNFSEKELASIKTELHHFESRLLKLRHLHAEHALLREKYKDEKHKDKSNRFEDMEETLKKQTRKVEKIQESIEKRIFKHTEL</sequence>
<evidence type="ECO:0000256" key="1">
    <source>
        <dbReference type="SAM" id="MobiDB-lite"/>
    </source>
</evidence>